<keyword evidence="3" id="KW-1185">Reference proteome</keyword>
<dbReference type="Proteomes" id="UP000218944">
    <property type="component" value="Unassembled WGS sequence"/>
</dbReference>
<comment type="caution">
    <text evidence="2">The sequence shown here is derived from an EMBL/GenBank/DDBJ whole genome shotgun (WGS) entry which is preliminary data.</text>
</comment>
<feature type="compositionally biased region" description="Basic and acidic residues" evidence="1">
    <location>
        <begin position="176"/>
        <end position="191"/>
    </location>
</feature>
<reference evidence="2 3" key="1">
    <citation type="submission" date="2017-08" db="EMBL/GenBank/DDBJ databases">
        <title>Genome sequence of Streptomyces albireticuli NRRL B-1670.</title>
        <authorList>
            <person name="Graham D.E."/>
            <person name="Mahan K.M."/>
            <person name="Klingeman D.M."/>
            <person name="Hettich R.L."/>
            <person name="Parry R.J."/>
            <person name="Spain J.C."/>
        </authorList>
    </citation>
    <scope>NUCLEOTIDE SEQUENCE [LARGE SCALE GENOMIC DNA]</scope>
    <source>
        <strain evidence="2 3">NRRL B-1670</strain>
    </source>
</reference>
<feature type="region of interest" description="Disordered" evidence="1">
    <location>
        <begin position="39"/>
        <end position="65"/>
    </location>
</feature>
<name>A0A2A2D9G5_9ACTN</name>
<accession>A0A2A2D9G5</accession>
<dbReference type="AlphaFoldDB" id="A0A2A2D9G5"/>
<dbReference type="EMBL" id="NSJV01000293">
    <property type="protein sequence ID" value="PAU48076.1"/>
    <property type="molecule type" value="Genomic_DNA"/>
</dbReference>
<sequence>MFYYYANNLEVMVNVPAHSPPGRRRGVVVPAPHLAFPAASRAVSGSPRGRPPDPVATHSGTAGRADECTSPAALPYVAATLLLPPGAALAVCVGAFGAGRAGAKARTARPLILLAHGVPGLLDIADSGRCGYSVRPGRGGLVPRSGEARVAHRTAGGESAVTADDSAAAAPLDAPVARDHAAVRADHRENDPTGQGG</sequence>
<feature type="region of interest" description="Disordered" evidence="1">
    <location>
        <begin position="173"/>
        <end position="197"/>
    </location>
</feature>
<protein>
    <submittedName>
        <fullName evidence="2">Uncharacterized protein</fullName>
    </submittedName>
</protein>
<evidence type="ECO:0000313" key="3">
    <source>
        <dbReference type="Proteomes" id="UP000218944"/>
    </source>
</evidence>
<evidence type="ECO:0000256" key="1">
    <source>
        <dbReference type="SAM" id="MobiDB-lite"/>
    </source>
</evidence>
<organism evidence="2 3">
    <name type="scientific">Streptomyces albireticuli</name>
    <dbReference type="NCBI Taxonomy" id="1940"/>
    <lineage>
        <taxon>Bacteria</taxon>
        <taxon>Bacillati</taxon>
        <taxon>Actinomycetota</taxon>
        <taxon>Actinomycetes</taxon>
        <taxon>Kitasatosporales</taxon>
        <taxon>Streptomycetaceae</taxon>
        <taxon>Streptomyces</taxon>
    </lineage>
</organism>
<proteinExistence type="predicted"/>
<gene>
    <name evidence="2" type="ORF">CK936_15200</name>
</gene>
<evidence type="ECO:0000313" key="2">
    <source>
        <dbReference type="EMBL" id="PAU48076.1"/>
    </source>
</evidence>